<accession>A0A660L1Q0</accession>
<dbReference type="PANTHER" id="PTHR32322:SF2">
    <property type="entry name" value="EAMA DOMAIN-CONTAINING PROTEIN"/>
    <property type="match status" value="1"/>
</dbReference>
<organism evidence="8 9">
    <name type="scientific">Solirubrobacter pauli</name>
    <dbReference type="NCBI Taxonomy" id="166793"/>
    <lineage>
        <taxon>Bacteria</taxon>
        <taxon>Bacillati</taxon>
        <taxon>Actinomycetota</taxon>
        <taxon>Thermoleophilia</taxon>
        <taxon>Solirubrobacterales</taxon>
        <taxon>Solirubrobacteraceae</taxon>
        <taxon>Solirubrobacter</taxon>
    </lineage>
</organism>
<evidence type="ECO:0000256" key="1">
    <source>
        <dbReference type="ARBA" id="ARBA00004141"/>
    </source>
</evidence>
<evidence type="ECO:0000313" key="8">
    <source>
        <dbReference type="EMBL" id="RKQ87348.1"/>
    </source>
</evidence>
<reference evidence="8 9" key="1">
    <citation type="submission" date="2018-10" db="EMBL/GenBank/DDBJ databases">
        <title>Genomic Encyclopedia of Archaeal and Bacterial Type Strains, Phase II (KMG-II): from individual species to whole genera.</title>
        <authorList>
            <person name="Goeker M."/>
        </authorList>
    </citation>
    <scope>NUCLEOTIDE SEQUENCE [LARGE SCALE GENOMIC DNA]</scope>
    <source>
        <strain evidence="8 9">DSM 14954</strain>
    </source>
</reference>
<evidence type="ECO:0000256" key="3">
    <source>
        <dbReference type="ARBA" id="ARBA00022692"/>
    </source>
</evidence>
<keyword evidence="3 6" id="KW-0812">Transmembrane</keyword>
<proteinExistence type="inferred from homology"/>
<evidence type="ECO:0000259" key="7">
    <source>
        <dbReference type="Pfam" id="PF00892"/>
    </source>
</evidence>
<name>A0A660L1Q0_9ACTN</name>
<dbReference type="AlphaFoldDB" id="A0A660L1Q0"/>
<keyword evidence="4 6" id="KW-1133">Transmembrane helix</keyword>
<dbReference type="InterPro" id="IPR037185">
    <property type="entry name" value="EmrE-like"/>
</dbReference>
<protein>
    <submittedName>
        <fullName evidence="8">Threonine/homoserine efflux transporter RhtA</fullName>
    </submittedName>
</protein>
<evidence type="ECO:0000256" key="5">
    <source>
        <dbReference type="ARBA" id="ARBA00023136"/>
    </source>
</evidence>
<feature type="transmembrane region" description="Helical" evidence="6">
    <location>
        <begin position="77"/>
        <end position="99"/>
    </location>
</feature>
<feature type="transmembrane region" description="Helical" evidence="6">
    <location>
        <begin position="159"/>
        <end position="179"/>
    </location>
</feature>
<keyword evidence="5 6" id="KW-0472">Membrane</keyword>
<evidence type="ECO:0000256" key="2">
    <source>
        <dbReference type="ARBA" id="ARBA00007362"/>
    </source>
</evidence>
<dbReference type="InterPro" id="IPR050638">
    <property type="entry name" value="AA-Vitamin_Transporters"/>
</dbReference>
<dbReference type="Pfam" id="PF00892">
    <property type="entry name" value="EamA"/>
    <property type="match status" value="2"/>
</dbReference>
<dbReference type="EMBL" id="RBIL01000002">
    <property type="protein sequence ID" value="RKQ87348.1"/>
    <property type="molecule type" value="Genomic_DNA"/>
</dbReference>
<evidence type="ECO:0000313" key="9">
    <source>
        <dbReference type="Proteomes" id="UP000278962"/>
    </source>
</evidence>
<feature type="transmembrane region" description="Helical" evidence="6">
    <location>
        <begin position="43"/>
        <end position="65"/>
    </location>
</feature>
<evidence type="ECO:0000256" key="6">
    <source>
        <dbReference type="SAM" id="Phobius"/>
    </source>
</evidence>
<dbReference type="InterPro" id="IPR000620">
    <property type="entry name" value="EamA_dom"/>
</dbReference>
<feature type="transmembrane region" description="Helical" evidence="6">
    <location>
        <begin position="191"/>
        <end position="214"/>
    </location>
</feature>
<dbReference type="PANTHER" id="PTHR32322">
    <property type="entry name" value="INNER MEMBRANE TRANSPORTER"/>
    <property type="match status" value="1"/>
</dbReference>
<feature type="domain" description="EamA" evidence="7">
    <location>
        <begin position="14"/>
        <end position="150"/>
    </location>
</feature>
<feature type="transmembrane region" description="Helical" evidence="6">
    <location>
        <begin position="136"/>
        <end position="153"/>
    </location>
</feature>
<keyword evidence="9" id="KW-1185">Reference proteome</keyword>
<dbReference type="OrthoDB" id="6119273at2"/>
<dbReference type="SUPFAM" id="SSF103481">
    <property type="entry name" value="Multidrug resistance efflux transporter EmrE"/>
    <property type="match status" value="2"/>
</dbReference>
<sequence>MRTIFGAQMTLMRTGALLVLASAVAFGMMPVFGKLSFEAGVGVATLLFVRFAMAAPVLWGAVLVNRARVTMPRDRGTLLRALALGAVGYSMQAGLYFLALQHMDASVLSMILYSYPALVTGAAILLRRESASRQRLVALVIASGGLVLVLAGAGVGSLNLAGCAFGAGAALTYATYILVSDGVTKALDPLPLSALVITGAMLTLGLVGVATGALDFGFDAVGWLWIGLTALVSTVAAVVLFFSGMSRVGPSTAAILSTLEPPVTVCLVFLTFGEALGAIQLVGALAVIGAAVVVNLPSRVATA</sequence>
<dbReference type="Proteomes" id="UP000278962">
    <property type="component" value="Unassembled WGS sequence"/>
</dbReference>
<comment type="subcellular location">
    <subcellularLocation>
        <location evidence="1">Membrane</location>
        <topology evidence="1">Multi-pass membrane protein</topology>
    </subcellularLocation>
</comment>
<gene>
    <name evidence="8" type="ORF">C8N24_5369</name>
</gene>
<feature type="transmembrane region" description="Helical" evidence="6">
    <location>
        <begin position="105"/>
        <end position="124"/>
    </location>
</feature>
<comment type="similarity">
    <text evidence="2">Belongs to the EamA transporter family.</text>
</comment>
<feature type="transmembrane region" description="Helical" evidence="6">
    <location>
        <begin position="254"/>
        <end position="272"/>
    </location>
</feature>
<evidence type="ECO:0000256" key="4">
    <source>
        <dbReference type="ARBA" id="ARBA00022989"/>
    </source>
</evidence>
<feature type="transmembrane region" description="Helical" evidence="6">
    <location>
        <begin position="220"/>
        <end position="242"/>
    </location>
</feature>
<comment type="caution">
    <text evidence="8">The sequence shown here is derived from an EMBL/GenBank/DDBJ whole genome shotgun (WGS) entry which is preliminary data.</text>
</comment>
<dbReference type="GO" id="GO:0016020">
    <property type="term" value="C:membrane"/>
    <property type="evidence" value="ECO:0007669"/>
    <property type="project" value="UniProtKB-SubCell"/>
</dbReference>
<feature type="transmembrane region" description="Helical" evidence="6">
    <location>
        <begin position="278"/>
        <end position="296"/>
    </location>
</feature>
<feature type="domain" description="EamA" evidence="7">
    <location>
        <begin position="161"/>
        <end position="295"/>
    </location>
</feature>